<proteinExistence type="inferred from homology"/>
<keyword evidence="9" id="KW-0067">ATP-binding</keyword>
<evidence type="ECO:0000256" key="11">
    <source>
        <dbReference type="ARBA" id="ARBA00032922"/>
    </source>
</evidence>
<dbReference type="GO" id="GO:0051607">
    <property type="term" value="P:defense response to virus"/>
    <property type="evidence" value="ECO:0007669"/>
    <property type="project" value="UniProtKB-KW"/>
</dbReference>
<evidence type="ECO:0000256" key="7">
    <source>
        <dbReference type="ARBA" id="ARBA00022801"/>
    </source>
</evidence>
<evidence type="ECO:0000313" key="15">
    <source>
        <dbReference type="Proteomes" id="UP000002508"/>
    </source>
</evidence>
<keyword evidence="6" id="KW-0255">Endonuclease</keyword>
<dbReference type="GO" id="GO:0004527">
    <property type="term" value="F:exonuclease activity"/>
    <property type="evidence" value="ECO:0007669"/>
    <property type="project" value="UniProtKB-KW"/>
</dbReference>
<keyword evidence="7" id="KW-0378">Hydrolase</keyword>
<feature type="domain" description="GGDEF" evidence="13">
    <location>
        <begin position="451"/>
        <end position="599"/>
    </location>
</feature>
<evidence type="ECO:0000313" key="14">
    <source>
        <dbReference type="EMBL" id="ACL26285.1"/>
    </source>
</evidence>
<sequence>MTTSHPTDPVATATHVLQAWVAAAVGATITASPDLVATAWQIAGRSPQAQWPPLPDHLATVFTRLVGQAPPSAWQPPTVLQCDPDALFPRAQPATPTDELRNGLRTGLATAAQATDPANRLELLLNALQRYGSAWPSPLAAVSLYDLARLHAAVAAALTGDAQQQICLLGGDLSGLQEFLYSIPAEGAARQLRGRSLYLQLLTDACAQWVLRKSGMPLCNLLYAGGGRFYAVLPGRFANEVSAWRRELGQVLLEYHRGALYVALGATAPFAPDQYNEQTWHELTRAIDTDKRRRFAALDDESFARIFQPRPPRPPRSDGKEAPDPLGESLADLGRQLTRAAVLLVDSQASAVSGTTWRSVVSKLGVNYELTEQVRLPVAKRRALALTDEVVPSEPAQAILIGQRYLVAEAYRLRDTDLSRYRALDPSQAEELRPGDVAPFNLLADQSEGISRIAVLRMDVDNLGDLFGRGLQRPAGLAGLAVTAALSSALSRFFEGWVGELCRQVNERSQGQGGIYAVYSGGDDLFLVGSWHLLPELARTIRADFIRYAGGAVTVSAGITLHQAGYPLYQAAEDAGNALDAAKSYEHPDGRSKDAITFLGQTLSWVEFEQAATLKDELIDLIANGAPRSLLMTIQALAVRARQRFNRSGQVQLLVGPWVWQGAYQLTRLAERSGDLRRRIEALREQLLSSEGIASRTIIPAGLAARWAQLLLRGRDTRR</sequence>
<gene>
    <name evidence="14" type="ordered locus">Cagg_3443</name>
</gene>
<evidence type="ECO:0000256" key="2">
    <source>
        <dbReference type="ARBA" id="ARBA00014333"/>
    </source>
</evidence>
<dbReference type="InterPro" id="IPR013408">
    <property type="entry name" value="Cas10/Csm1"/>
</dbReference>
<dbReference type="InterPro" id="IPR054767">
    <property type="entry name" value="Cas10-Cmr2_palm2"/>
</dbReference>
<dbReference type="InterPro" id="IPR041062">
    <property type="entry name" value="Csm1_B"/>
</dbReference>
<accession>B8G910</accession>
<evidence type="ECO:0000256" key="12">
    <source>
        <dbReference type="SAM" id="MobiDB-lite"/>
    </source>
</evidence>
<keyword evidence="4" id="KW-0540">Nuclease</keyword>
<keyword evidence="15" id="KW-1185">Reference proteome</keyword>
<dbReference type="PANTHER" id="PTHR36528:SF1">
    <property type="entry name" value="CRISPR SYSTEM SINGLE-STRAND-SPECIFIC DEOXYRIBONUCLEASE CAS10_CSM1 (SUBTYPE III-A)"/>
    <property type="match status" value="1"/>
</dbReference>
<dbReference type="EMBL" id="CP001337">
    <property type="protein sequence ID" value="ACL26285.1"/>
    <property type="molecule type" value="Genomic_DNA"/>
</dbReference>
<reference evidence="14" key="1">
    <citation type="submission" date="2008-12" db="EMBL/GenBank/DDBJ databases">
        <title>Complete sequence of Chloroflexus aggregans DSM 9485.</title>
        <authorList>
            <consortium name="US DOE Joint Genome Institute"/>
            <person name="Lucas S."/>
            <person name="Copeland A."/>
            <person name="Lapidus A."/>
            <person name="Glavina del Rio T."/>
            <person name="Dalin E."/>
            <person name="Tice H."/>
            <person name="Pitluck S."/>
            <person name="Foster B."/>
            <person name="Larimer F."/>
            <person name="Land M."/>
            <person name="Hauser L."/>
            <person name="Kyrpides N."/>
            <person name="Mikhailova N."/>
            <person name="Bryant D."/>
            <person name="Richardson P."/>
        </authorList>
    </citation>
    <scope>NUCLEOTIDE SEQUENCE</scope>
    <source>
        <strain evidence="14">DSM 9485</strain>
    </source>
</reference>
<dbReference type="AlphaFoldDB" id="B8G910"/>
<dbReference type="Pfam" id="PF22335">
    <property type="entry name" value="Cas10-Cmr2_palm2"/>
    <property type="match status" value="1"/>
</dbReference>
<evidence type="ECO:0000259" key="13">
    <source>
        <dbReference type="PROSITE" id="PS50887"/>
    </source>
</evidence>
<evidence type="ECO:0000256" key="8">
    <source>
        <dbReference type="ARBA" id="ARBA00022839"/>
    </source>
</evidence>
<keyword evidence="8" id="KW-0269">Exonuclease</keyword>
<dbReference type="STRING" id="326427.Cagg_3443"/>
<dbReference type="InterPro" id="IPR043128">
    <property type="entry name" value="Rev_trsase/Diguanyl_cyclase"/>
</dbReference>
<dbReference type="Pfam" id="PF18211">
    <property type="entry name" value="Csm1_B"/>
    <property type="match status" value="1"/>
</dbReference>
<dbReference type="eggNOG" id="COG1353">
    <property type="taxonomic scope" value="Bacteria"/>
</dbReference>
<keyword evidence="10" id="KW-0051">Antiviral defense</keyword>
<dbReference type="RefSeq" id="WP_015942132.1">
    <property type="nucleotide sequence ID" value="NC_011831.1"/>
</dbReference>
<dbReference type="PANTHER" id="PTHR36528">
    <property type="entry name" value="CRISPR SYSTEM SINGLE-STRAND-SPECIFIC DEOXYRIBONUCLEASE CAS10/CSM1 (SUBTYPE III-A)"/>
    <property type="match status" value="1"/>
</dbReference>
<keyword evidence="5" id="KW-0547">Nucleotide-binding</keyword>
<dbReference type="GO" id="GO:0016740">
    <property type="term" value="F:transferase activity"/>
    <property type="evidence" value="ECO:0007669"/>
    <property type="project" value="UniProtKB-KW"/>
</dbReference>
<evidence type="ECO:0000256" key="6">
    <source>
        <dbReference type="ARBA" id="ARBA00022759"/>
    </source>
</evidence>
<dbReference type="NCBIfam" id="TIGR02578">
    <property type="entry name" value="cas_TM1811_Csm1"/>
    <property type="match status" value="1"/>
</dbReference>
<dbReference type="GO" id="GO:0005524">
    <property type="term" value="F:ATP binding"/>
    <property type="evidence" value="ECO:0007669"/>
    <property type="project" value="UniProtKB-KW"/>
</dbReference>
<dbReference type="PROSITE" id="PS50887">
    <property type="entry name" value="GGDEF"/>
    <property type="match status" value="1"/>
</dbReference>
<comment type="similarity">
    <text evidence="1">Belongs to the CRISPR-associated Cas10/Csm1 family.</text>
</comment>
<name>B8G910_CHLAD</name>
<evidence type="ECO:0000256" key="5">
    <source>
        <dbReference type="ARBA" id="ARBA00022741"/>
    </source>
</evidence>
<dbReference type="InterPro" id="IPR052117">
    <property type="entry name" value="Cas10/Csm1_subtype-III-A"/>
</dbReference>
<keyword evidence="3" id="KW-0808">Transferase</keyword>
<dbReference type="HOGENOM" id="CLU_017487_0_0_0"/>
<evidence type="ECO:0000256" key="9">
    <source>
        <dbReference type="ARBA" id="ARBA00022840"/>
    </source>
</evidence>
<evidence type="ECO:0000256" key="4">
    <source>
        <dbReference type="ARBA" id="ARBA00022722"/>
    </source>
</evidence>
<evidence type="ECO:0000256" key="1">
    <source>
        <dbReference type="ARBA" id="ARBA00005700"/>
    </source>
</evidence>
<feature type="region of interest" description="Disordered" evidence="12">
    <location>
        <begin position="306"/>
        <end position="329"/>
    </location>
</feature>
<evidence type="ECO:0000256" key="3">
    <source>
        <dbReference type="ARBA" id="ARBA00022679"/>
    </source>
</evidence>
<dbReference type="GO" id="GO:0004519">
    <property type="term" value="F:endonuclease activity"/>
    <property type="evidence" value="ECO:0007669"/>
    <property type="project" value="UniProtKB-KW"/>
</dbReference>
<organism evidence="14 15">
    <name type="scientific">Chloroflexus aggregans (strain MD-66 / DSM 9485)</name>
    <dbReference type="NCBI Taxonomy" id="326427"/>
    <lineage>
        <taxon>Bacteria</taxon>
        <taxon>Bacillati</taxon>
        <taxon>Chloroflexota</taxon>
        <taxon>Chloroflexia</taxon>
        <taxon>Chloroflexales</taxon>
        <taxon>Chloroflexineae</taxon>
        <taxon>Chloroflexaceae</taxon>
        <taxon>Chloroflexus</taxon>
    </lineage>
</organism>
<dbReference type="Gene3D" id="3.30.70.270">
    <property type="match status" value="1"/>
</dbReference>
<evidence type="ECO:0000256" key="10">
    <source>
        <dbReference type="ARBA" id="ARBA00023118"/>
    </source>
</evidence>
<dbReference type="Proteomes" id="UP000002508">
    <property type="component" value="Chromosome"/>
</dbReference>
<dbReference type="InterPro" id="IPR000160">
    <property type="entry name" value="GGDEF_dom"/>
</dbReference>
<protein>
    <recommendedName>
        <fullName evidence="2">CRISPR system single-strand-specific deoxyribonuclease Cas10/Csm1 (subtype III-A)</fullName>
    </recommendedName>
    <alternativeName>
        <fullName evidence="11">Cyclic oligoadenylate synthase</fullName>
    </alternativeName>
</protein>
<dbReference type="KEGG" id="cag:Cagg_3443"/>